<dbReference type="Proteomes" id="UP000663827">
    <property type="component" value="Unassembled WGS sequence"/>
</dbReference>
<accession>A0A8H3E5T2</accession>
<dbReference type="EMBL" id="CAJNJQ010002815">
    <property type="protein sequence ID" value="CAE7185663.1"/>
    <property type="molecule type" value="Genomic_DNA"/>
</dbReference>
<protein>
    <recommendedName>
        <fullName evidence="3">BTB domain-containing protein</fullName>
    </recommendedName>
</protein>
<evidence type="ECO:0000313" key="2">
    <source>
        <dbReference type="Proteomes" id="UP000663827"/>
    </source>
</evidence>
<sequence>MNPESSRPTSLHSARVVSFAGTVRPDTEPTVSLNNKRSDADTAAIEGENPAHVHPEFAFADGNVEVQTTDQMFWVHEYHLNKFAVFATLIQEAKNSDTTPNSGRRLILVCDKATKGEDIYNTLKVIYASHIDGIPDFDSRTLTSTLRIASLFDYPALRKFAISKLEGMNIPAIQRIQLSDEFSLAEWETPAFIELCSRVESISQAEAEVLGMTRFVEIARIRETARDECKVKHVGEELLQLVDNLLQAEGSVNEPIQESPEYCSGRSQLPECNCRRGMAPGMIIRCDVHRVAPQVLEEGQLLLKQRNKLLEQLASIRSAVNRGSEPISREPPSDTKVLDNISRELSKVAWIRRNCGTESHSNL</sequence>
<organism evidence="1 2">
    <name type="scientific">Rhizoctonia solani</name>
    <dbReference type="NCBI Taxonomy" id="456999"/>
    <lineage>
        <taxon>Eukaryota</taxon>
        <taxon>Fungi</taxon>
        <taxon>Dikarya</taxon>
        <taxon>Basidiomycota</taxon>
        <taxon>Agaricomycotina</taxon>
        <taxon>Agaricomycetes</taxon>
        <taxon>Cantharellales</taxon>
        <taxon>Ceratobasidiaceae</taxon>
        <taxon>Rhizoctonia</taxon>
    </lineage>
</organism>
<dbReference type="AlphaFoldDB" id="A0A8H3E5T2"/>
<gene>
    <name evidence="1" type="ORF">RDB_LOCUS121929</name>
</gene>
<comment type="caution">
    <text evidence="1">The sequence shown here is derived from an EMBL/GenBank/DDBJ whole genome shotgun (WGS) entry which is preliminary data.</text>
</comment>
<proteinExistence type="predicted"/>
<reference evidence="1" key="1">
    <citation type="submission" date="2021-01" db="EMBL/GenBank/DDBJ databases">
        <authorList>
            <person name="Kaushik A."/>
        </authorList>
    </citation>
    <scope>NUCLEOTIDE SEQUENCE</scope>
    <source>
        <strain evidence="1">AG5</strain>
    </source>
</reference>
<name>A0A8H3E5T2_9AGAM</name>
<evidence type="ECO:0008006" key="3">
    <source>
        <dbReference type="Google" id="ProtNLM"/>
    </source>
</evidence>
<evidence type="ECO:0000313" key="1">
    <source>
        <dbReference type="EMBL" id="CAE7185663.1"/>
    </source>
</evidence>